<reference evidence="1" key="1">
    <citation type="submission" date="2018-02" db="EMBL/GenBank/DDBJ databases">
        <title>Rhizophora mucronata_Transcriptome.</title>
        <authorList>
            <person name="Meera S.P."/>
            <person name="Sreeshan A."/>
            <person name="Augustine A."/>
        </authorList>
    </citation>
    <scope>NUCLEOTIDE SEQUENCE</scope>
    <source>
        <tissue evidence="1">Leaf</tissue>
    </source>
</reference>
<dbReference type="EMBL" id="GGEC01077578">
    <property type="protein sequence ID" value="MBX58062.1"/>
    <property type="molecule type" value="Transcribed_RNA"/>
</dbReference>
<name>A0A2P2PTL1_RHIMU</name>
<protein>
    <submittedName>
        <fullName evidence="1">Uncharacterized protein</fullName>
    </submittedName>
</protein>
<sequence>MSLSSWTSWKKTLD</sequence>
<organism evidence="1">
    <name type="scientific">Rhizophora mucronata</name>
    <name type="common">Asiatic mangrove</name>
    <dbReference type="NCBI Taxonomy" id="61149"/>
    <lineage>
        <taxon>Eukaryota</taxon>
        <taxon>Viridiplantae</taxon>
        <taxon>Streptophyta</taxon>
        <taxon>Embryophyta</taxon>
        <taxon>Tracheophyta</taxon>
        <taxon>Spermatophyta</taxon>
        <taxon>Magnoliopsida</taxon>
        <taxon>eudicotyledons</taxon>
        <taxon>Gunneridae</taxon>
        <taxon>Pentapetalae</taxon>
        <taxon>rosids</taxon>
        <taxon>fabids</taxon>
        <taxon>Malpighiales</taxon>
        <taxon>Rhizophoraceae</taxon>
        <taxon>Rhizophora</taxon>
    </lineage>
</organism>
<evidence type="ECO:0000313" key="1">
    <source>
        <dbReference type="EMBL" id="MBX58062.1"/>
    </source>
</evidence>
<proteinExistence type="predicted"/>
<accession>A0A2P2PTL1</accession>